<feature type="region of interest" description="Disordered" evidence="12">
    <location>
        <begin position="119"/>
        <end position="170"/>
    </location>
</feature>
<dbReference type="PANTHER" id="PTHR20842:SF0">
    <property type="entry name" value="ALPHA-ASPARTYL DIPEPTIDASE"/>
    <property type="match status" value="1"/>
</dbReference>
<dbReference type="CDD" id="cd03146">
    <property type="entry name" value="GAT1_Peptidase_E"/>
    <property type="match status" value="1"/>
</dbReference>
<dbReference type="NCBIfam" id="NF003642">
    <property type="entry name" value="PRK05282.1"/>
    <property type="match status" value="1"/>
</dbReference>
<evidence type="ECO:0000313" key="14">
    <source>
        <dbReference type="Proteomes" id="UP000694405"/>
    </source>
</evidence>
<evidence type="ECO:0000256" key="3">
    <source>
        <dbReference type="ARBA" id="ARBA00022490"/>
    </source>
</evidence>
<proteinExistence type="inferred from homology"/>
<evidence type="ECO:0000256" key="2">
    <source>
        <dbReference type="ARBA" id="ARBA00006534"/>
    </source>
</evidence>
<accession>A0A8V5G8Y4</accession>
<dbReference type="SUPFAM" id="SSF52317">
    <property type="entry name" value="Class I glutamine amidotransferase-like"/>
    <property type="match status" value="1"/>
</dbReference>
<dbReference type="Gene3D" id="3.40.50.880">
    <property type="match status" value="1"/>
</dbReference>
<evidence type="ECO:0000256" key="11">
    <source>
        <dbReference type="ARBA" id="ARBA00075877"/>
    </source>
</evidence>
<dbReference type="Pfam" id="PF03575">
    <property type="entry name" value="Peptidase_S51"/>
    <property type="match status" value="1"/>
</dbReference>
<comment type="catalytic activity">
    <reaction evidence="8">
        <text>Dipeptidase E catalyzes the hydrolysis of dipeptides Asp-|-Xaa. It does not act on peptides with N-terminal Glu, Asn or Gln, nor does it cleave isoaspartyl peptides.</text>
        <dbReference type="EC" id="3.4.13.21"/>
    </reaction>
</comment>
<keyword evidence="6" id="KW-0720">Serine protease</keyword>
<comment type="subcellular location">
    <subcellularLocation>
        <location evidence="1">Cytoplasm</location>
    </subcellularLocation>
</comment>
<evidence type="ECO:0000256" key="5">
    <source>
        <dbReference type="ARBA" id="ARBA00022801"/>
    </source>
</evidence>
<evidence type="ECO:0000256" key="7">
    <source>
        <dbReference type="ARBA" id="ARBA00022997"/>
    </source>
</evidence>
<name>A0A8C6JNU3_MELUD</name>
<evidence type="ECO:0000256" key="10">
    <source>
        <dbReference type="ARBA" id="ARBA00066675"/>
    </source>
</evidence>
<gene>
    <name evidence="13" type="primary">LOC101869697</name>
</gene>
<dbReference type="GO" id="GO:0005737">
    <property type="term" value="C:cytoplasm"/>
    <property type="evidence" value="ECO:0007669"/>
    <property type="project" value="UniProtKB-SubCell"/>
</dbReference>
<dbReference type="GO" id="GO:0008236">
    <property type="term" value="F:serine-type peptidase activity"/>
    <property type="evidence" value="ECO:0007669"/>
    <property type="project" value="UniProtKB-KW"/>
</dbReference>
<protein>
    <recommendedName>
        <fullName evidence="10">dipeptidase E</fullName>
        <ecNumber evidence="10">3.4.13.21</ecNumber>
    </recommendedName>
    <alternativeName>
        <fullName evidence="11">Asp-specific dipeptidase</fullName>
    </alternativeName>
</protein>
<dbReference type="PANTHER" id="PTHR20842">
    <property type="entry name" value="PROTEASE S51 ALPHA-ASPARTYL DIPEPTIDASE"/>
    <property type="match status" value="1"/>
</dbReference>
<dbReference type="Proteomes" id="UP000694405">
    <property type="component" value="Chromosome 8"/>
</dbReference>
<evidence type="ECO:0000313" key="13">
    <source>
        <dbReference type="Ensembl" id="ENSMUNP00000014457.2"/>
    </source>
</evidence>
<dbReference type="EC" id="3.4.13.21" evidence="10"/>
<accession>A0A8C6JNU3</accession>
<keyword evidence="7" id="KW-0224">Dipeptidase</keyword>
<evidence type="ECO:0000256" key="9">
    <source>
        <dbReference type="ARBA" id="ARBA00058347"/>
    </source>
</evidence>
<feature type="region of interest" description="Disordered" evidence="12">
    <location>
        <begin position="1"/>
        <end position="98"/>
    </location>
</feature>
<reference evidence="13" key="2">
    <citation type="submission" date="2025-08" db="UniProtKB">
        <authorList>
            <consortium name="Ensembl"/>
        </authorList>
    </citation>
    <scope>IDENTIFICATION</scope>
</reference>
<evidence type="ECO:0000256" key="1">
    <source>
        <dbReference type="ARBA" id="ARBA00004496"/>
    </source>
</evidence>
<dbReference type="InterPro" id="IPR029062">
    <property type="entry name" value="Class_I_gatase-like"/>
</dbReference>
<sequence>MQTLHPDFALGSRTVQHCEVSRQSLSKRDSHRTWPGRPAPQPAAGTCHVHDKTRAPGQDDGEPESPPKPRRCGRGWDRPGSGGGSGPRPLAACSPAAGTGPCALPSHCRQHYRVEVEHGAHQDEQESDGEDSEVQHGQTRPVRSGSGSRAPPHWPPAGQEGAGRARPRRAGAGRVLVTHSAHGGMGGPRRLLLVSNSTLHGGGYLGHCQEHIKSFLGEKVKRVLFVPYALHDRDAYARTARAKFESLGYGLDSIHESCDPVEAVRKSEAIFIGGGNTFRLLKALYDNSLIQEIRKRVLEDGIPYMGSSAGTNVATVSINTTNDMPIVYPPSLQALGLVPFNINPHYLDPDVKSSHMGETREERIRQYHEEPNTPPVLGLREGAMLLVEGDKATLQGVTGARLFLRGKKPTEHEPGTDFSFLLIDSNLQNL</sequence>
<reference evidence="13" key="3">
    <citation type="submission" date="2025-09" db="UniProtKB">
        <authorList>
            <consortium name="Ensembl"/>
        </authorList>
    </citation>
    <scope>IDENTIFICATION</scope>
</reference>
<evidence type="ECO:0000256" key="4">
    <source>
        <dbReference type="ARBA" id="ARBA00022670"/>
    </source>
</evidence>
<dbReference type="FunFam" id="3.40.50.880:FF:000007">
    <property type="entry name" value="Peptidase E"/>
    <property type="match status" value="1"/>
</dbReference>
<evidence type="ECO:0000256" key="12">
    <source>
        <dbReference type="SAM" id="MobiDB-lite"/>
    </source>
</evidence>
<dbReference type="GO" id="GO:0016805">
    <property type="term" value="F:dipeptidase activity"/>
    <property type="evidence" value="ECO:0007669"/>
    <property type="project" value="UniProtKB-KW"/>
</dbReference>
<keyword evidence="14" id="KW-1185">Reference proteome</keyword>
<keyword evidence="4" id="KW-0645">Protease</keyword>
<organism evidence="13 14">
    <name type="scientific">Melopsittacus undulatus</name>
    <name type="common">Budgerigar</name>
    <name type="synonym">Psittacus undulatus</name>
    <dbReference type="NCBI Taxonomy" id="13146"/>
    <lineage>
        <taxon>Eukaryota</taxon>
        <taxon>Metazoa</taxon>
        <taxon>Chordata</taxon>
        <taxon>Craniata</taxon>
        <taxon>Vertebrata</taxon>
        <taxon>Euteleostomi</taxon>
        <taxon>Archelosauria</taxon>
        <taxon>Archosauria</taxon>
        <taxon>Dinosauria</taxon>
        <taxon>Saurischia</taxon>
        <taxon>Theropoda</taxon>
        <taxon>Coelurosauria</taxon>
        <taxon>Aves</taxon>
        <taxon>Neognathae</taxon>
        <taxon>Neoaves</taxon>
        <taxon>Telluraves</taxon>
        <taxon>Australaves</taxon>
        <taxon>Psittaciformes</taxon>
        <taxon>Psittaculidae</taxon>
        <taxon>Melopsittacus</taxon>
    </lineage>
</organism>
<dbReference type="Ensembl" id="ENSMUNT00000016644.2">
    <property type="protein sequence ID" value="ENSMUNP00000014457.2"/>
    <property type="gene ID" value="ENSMUNG00000011237.2"/>
</dbReference>
<comment type="function">
    <text evidence="9">Hydrolyzes dipeptides containing N-terminal aspartate residues.</text>
</comment>
<evidence type="ECO:0000256" key="6">
    <source>
        <dbReference type="ARBA" id="ARBA00022825"/>
    </source>
</evidence>
<dbReference type="InterPro" id="IPR005320">
    <property type="entry name" value="Peptidase_S51"/>
</dbReference>
<keyword evidence="5" id="KW-0378">Hydrolase</keyword>
<reference evidence="13" key="1">
    <citation type="submission" date="2020-03" db="EMBL/GenBank/DDBJ databases">
        <title>Melopsittacus undulatus (budgerigar) genome, bMelUnd1, maternal haplotype with Z.</title>
        <authorList>
            <person name="Gedman G."/>
            <person name="Mountcastle J."/>
            <person name="Haase B."/>
            <person name="Formenti G."/>
            <person name="Wright T."/>
            <person name="Apodaca J."/>
            <person name="Pelan S."/>
            <person name="Chow W."/>
            <person name="Rhie A."/>
            <person name="Howe K."/>
            <person name="Fedrigo O."/>
            <person name="Jarvis E.D."/>
        </authorList>
    </citation>
    <scope>NUCLEOTIDE SEQUENCE [LARGE SCALE GENOMIC DNA]</scope>
</reference>
<dbReference type="GO" id="GO:0006508">
    <property type="term" value="P:proteolysis"/>
    <property type="evidence" value="ECO:0007669"/>
    <property type="project" value="UniProtKB-KW"/>
</dbReference>
<keyword evidence="3" id="KW-0963">Cytoplasm</keyword>
<evidence type="ECO:0000256" key="8">
    <source>
        <dbReference type="ARBA" id="ARBA00050239"/>
    </source>
</evidence>
<comment type="similarity">
    <text evidence="2">Belongs to the peptidase S51 family.</text>
</comment>
<dbReference type="AlphaFoldDB" id="A0A8C6JNU3"/>